<dbReference type="AlphaFoldDB" id="A0A2T1LVB8"/>
<reference evidence="2 3" key="2">
    <citation type="submission" date="2018-03" db="EMBL/GenBank/DDBJ databases">
        <authorList>
            <person name="Keele B.F."/>
        </authorList>
    </citation>
    <scope>NUCLEOTIDE SEQUENCE [LARGE SCALE GENOMIC DNA]</scope>
    <source>
        <strain evidence="2 3">CCALA 016</strain>
    </source>
</reference>
<protein>
    <submittedName>
        <fullName evidence="2">Uncharacterized protein</fullName>
    </submittedName>
</protein>
<keyword evidence="3" id="KW-1185">Reference proteome</keyword>
<reference evidence="2 3" key="1">
    <citation type="submission" date="2018-03" db="EMBL/GenBank/DDBJ databases">
        <title>The ancient ancestry and fast evolution of plastids.</title>
        <authorList>
            <person name="Moore K.R."/>
            <person name="Magnabosco C."/>
            <person name="Momper L."/>
            <person name="Gold D.A."/>
            <person name="Bosak T."/>
            <person name="Fournier G.P."/>
        </authorList>
    </citation>
    <scope>NUCLEOTIDE SEQUENCE [LARGE SCALE GENOMIC DNA]</scope>
    <source>
        <strain evidence="2 3">CCALA 016</strain>
    </source>
</reference>
<gene>
    <name evidence="2" type="ORF">C7H19_15580</name>
</gene>
<evidence type="ECO:0000313" key="2">
    <source>
        <dbReference type="EMBL" id="PSF35662.1"/>
    </source>
</evidence>
<proteinExistence type="predicted"/>
<feature type="chain" id="PRO_5015765761" evidence="1">
    <location>
        <begin position="27"/>
        <end position="154"/>
    </location>
</feature>
<name>A0A2T1LVB8_9CHRO</name>
<evidence type="ECO:0000256" key="1">
    <source>
        <dbReference type="SAM" id="SignalP"/>
    </source>
</evidence>
<sequence>MKLKIVTIFASFLVLLNLVVCGTAQAQIAQVSPDKPDFTTLTPEEKTDFFSKIKNLFKPSPDDIADKMKMKEKFKPSPDDIAEKVKNSMKMKEKFKPALDDAAEAVDGAKAKLSPDDIAEKIKNSMKMKEKFKPSADDIAEKIKAKAAAAETAE</sequence>
<organism evidence="2 3">
    <name type="scientific">Aphanothece hegewaldii CCALA 016</name>
    <dbReference type="NCBI Taxonomy" id="2107694"/>
    <lineage>
        <taxon>Bacteria</taxon>
        <taxon>Bacillati</taxon>
        <taxon>Cyanobacteriota</taxon>
        <taxon>Cyanophyceae</taxon>
        <taxon>Oscillatoriophycideae</taxon>
        <taxon>Chroococcales</taxon>
        <taxon>Aphanothecaceae</taxon>
        <taxon>Aphanothece</taxon>
    </lineage>
</organism>
<dbReference type="Proteomes" id="UP000239001">
    <property type="component" value="Unassembled WGS sequence"/>
</dbReference>
<dbReference type="RefSeq" id="WP_106457840.1">
    <property type="nucleotide sequence ID" value="NZ_PXOH01000018.1"/>
</dbReference>
<evidence type="ECO:0000313" key="3">
    <source>
        <dbReference type="Proteomes" id="UP000239001"/>
    </source>
</evidence>
<feature type="signal peptide" evidence="1">
    <location>
        <begin position="1"/>
        <end position="26"/>
    </location>
</feature>
<comment type="caution">
    <text evidence="2">The sequence shown here is derived from an EMBL/GenBank/DDBJ whole genome shotgun (WGS) entry which is preliminary data.</text>
</comment>
<accession>A0A2T1LVB8</accession>
<keyword evidence="1" id="KW-0732">Signal</keyword>
<dbReference type="EMBL" id="PXOH01000018">
    <property type="protein sequence ID" value="PSF35662.1"/>
    <property type="molecule type" value="Genomic_DNA"/>
</dbReference>